<organism evidence="2 3">
    <name type="scientific">Pseudomonas coronafaciens pv. garcae</name>
    <dbReference type="NCBI Taxonomy" id="251653"/>
    <lineage>
        <taxon>Bacteria</taxon>
        <taxon>Pseudomonadati</taxon>
        <taxon>Pseudomonadota</taxon>
        <taxon>Gammaproteobacteria</taxon>
        <taxon>Pseudomonadales</taxon>
        <taxon>Pseudomonadaceae</taxon>
        <taxon>Pseudomonas</taxon>
        <taxon>Pseudomonas coronafaciens</taxon>
    </lineage>
</organism>
<dbReference type="AlphaFoldDB" id="A0AB37QRK0"/>
<dbReference type="Proteomes" id="UP000272613">
    <property type="component" value="Unassembled WGS sequence"/>
</dbReference>
<feature type="region of interest" description="Disordered" evidence="1">
    <location>
        <begin position="1"/>
        <end position="22"/>
    </location>
</feature>
<protein>
    <submittedName>
        <fullName evidence="2">Uncharacterized protein</fullName>
    </submittedName>
</protein>
<accession>A0AB37QRK0</accession>
<gene>
    <name evidence="2" type="ORF">ALP74_200119</name>
</gene>
<evidence type="ECO:0000313" key="3">
    <source>
        <dbReference type="Proteomes" id="UP000272613"/>
    </source>
</evidence>
<evidence type="ECO:0000256" key="1">
    <source>
        <dbReference type="SAM" id="MobiDB-lite"/>
    </source>
</evidence>
<proteinExistence type="predicted"/>
<dbReference type="EMBL" id="RBSH01000108">
    <property type="protein sequence ID" value="RMS02987.1"/>
    <property type="molecule type" value="Genomic_DNA"/>
</dbReference>
<sequence>MRKTVRPETKNPVTRRVTGFSNNGGEIGIRTLGTGEGTTDFESVFSANKIYHAFPKTLKTVAFS</sequence>
<comment type="caution">
    <text evidence="2">The sequence shown here is derived from an EMBL/GenBank/DDBJ whole genome shotgun (WGS) entry which is preliminary data.</text>
</comment>
<reference evidence="2 3" key="1">
    <citation type="submission" date="2018-08" db="EMBL/GenBank/DDBJ databases">
        <title>Recombination of ecologically and evolutionarily significant loci maintains genetic cohesion in the Pseudomonas syringae species complex.</title>
        <authorList>
            <person name="Dillon M."/>
            <person name="Thakur S."/>
            <person name="Almeida R.N.D."/>
            <person name="Weir B.S."/>
            <person name="Guttman D.S."/>
        </authorList>
    </citation>
    <scope>NUCLEOTIDE SEQUENCE [LARGE SCALE GENOMIC DNA]</scope>
    <source>
        <strain evidence="2 3">ICMP 5019</strain>
    </source>
</reference>
<evidence type="ECO:0000313" key="2">
    <source>
        <dbReference type="EMBL" id="RMS02987.1"/>
    </source>
</evidence>
<name>A0AB37QRK0_9PSED</name>